<keyword evidence="2" id="KW-0378">Hydrolase</keyword>
<gene>
    <name evidence="2" type="ORF">ATL39_1961</name>
</gene>
<dbReference type="Pfam" id="PF13391">
    <property type="entry name" value="HNH_2"/>
    <property type="match status" value="1"/>
</dbReference>
<evidence type="ECO:0000313" key="3">
    <source>
        <dbReference type="Proteomes" id="UP000285120"/>
    </source>
</evidence>
<organism evidence="2 3">
    <name type="scientific">Sinobaca qinghaiensis</name>
    <dbReference type="NCBI Taxonomy" id="342944"/>
    <lineage>
        <taxon>Bacteria</taxon>
        <taxon>Bacillati</taxon>
        <taxon>Bacillota</taxon>
        <taxon>Bacilli</taxon>
        <taxon>Bacillales</taxon>
        <taxon>Sporolactobacillaceae</taxon>
        <taxon>Sinobaca</taxon>
    </lineage>
</organism>
<sequence>MENILEIYRSELDLTDTRYFILDTKGIAQNYDDKEFSSYDWLPSRYNRVREGDLFIYRRPASSSEVRGLFYFFGAGRIHSITDIGAGRIRGYIDKPIKFDPFLLQTDLEEFPWEFKDKGPTWEHFFNQYGMNEIKKRDFTGLLKLGSSDKSDIHFEEKEESEEVKMYQDQQQGNYFVEDLASTQKVRKGQSVFSTQVKRNYGFKCALSGIENQSFLIGSHIIPWAANKSVRLDPSNGICLSVELDKAFDKGFITIDESYKVLISTEVNNYPNLKAKLDVYKDRKIKLPTKNPPRQDYLQWHRENIFRN</sequence>
<evidence type="ECO:0000313" key="2">
    <source>
        <dbReference type="EMBL" id="RKD73659.1"/>
    </source>
</evidence>
<dbReference type="Proteomes" id="UP000285120">
    <property type="component" value="Unassembled WGS sequence"/>
</dbReference>
<name>A0A419V565_9BACL</name>
<dbReference type="InterPro" id="IPR003615">
    <property type="entry name" value="HNH_nuc"/>
</dbReference>
<dbReference type="OrthoDB" id="5678128at2"/>
<dbReference type="EMBL" id="RAPK01000008">
    <property type="protein sequence ID" value="RKD73659.1"/>
    <property type="molecule type" value="Genomic_DNA"/>
</dbReference>
<dbReference type="GO" id="GO:0004519">
    <property type="term" value="F:endonuclease activity"/>
    <property type="evidence" value="ECO:0007669"/>
    <property type="project" value="UniProtKB-KW"/>
</dbReference>
<keyword evidence="2" id="KW-0255">Endonuclease</keyword>
<accession>A0A419V565</accession>
<comment type="caution">
    <text evidence="2">The sequence shown here is derived from an EMBL/GenBank/DDBJ whole genome shotgun (WGS) entry which is preliminary data.</text>
</comment>
<protein>
    <submittedName>
        <fullName evidence="2">Putative restriction endonuclease</fullName>
    </submittedName>
</protein>
<evidence type="ECO:0000259" key="1">
    <source>
        <dbReference type="Pfam" id="PF13391"/>
    </source>
</evidence>
<proteinExistence type="predicted"/>
<keyword evidence="3" id="KW-1185">Reference proteome</keyword>
<reference evidence="2 3" key="1">
    <citation type="submission" date="2018-09" db="EMBL/GenBank/DDBJ databases">
        <title>Genomic Encyclopedia of Archaeal and Bacterial Type Strains, Phase II (KMG-II): from individual species to whole genera.</title>
        <authorList>
            <person name="Goeker M."/>
        </authorList>
    </citation>
    <scope>NUCLEOTIDE SEQUENCE [LARGE SCALE GENOMIC DNA]</scope>
    <source>
        <strain evidence="2 3">DSM 17008</strain>
    </source>
</reference>
<dbReference type="RefSeq" id="WP_120193142.1">
    <property type="nucleotide sequence ID" value="NZ_RAPK01000008.1"/>
</dbReference>
<dbReference type="AlphaFoldDB" id="A0A419V565"/>
<keyword evidence="2" id="KW-0540">Nuclease</keyword>
<feature type="domain" description="HNH nuclease" evidence="1">
    <location>
        <begin position="205"/>
        <end position="256"/>
    </location>
</feature>